<dbReference type="EMBL" id="JEMT01017623">
    <property type="protein sequence ID" value="EXX67683.1"/>
    <property type="molecule type" value="Genomic_DNA"/>
</dbReference>
<dbReference type="AlphaFoldDB" id="A0A015MLK2"/>
<dbReference type="STRING" id="1432141.A0A015MLK2"/>
<evidence type="ECO:0000313" key="1">
    <source>
        <dbReference type="EMBL" id="EXX67683.1"/>
    </source>
</evidence>
<keyword evidence="2" id="KW-1185">Reference proteome</keyword>
<dbReference type="OrthoDB" id="2417322at2759"/>
<reference evidence="1 2" key="1">
    <citation type="submission" date="2014-02" db="EMBL/GenBank/DDBJ databases">
        <title>Single nucleus genome sequencing reveals high similarity among nuclei of an endomycorrhizal fungus.</title>
        <authorList>
            <person name="Lin K."/>
            <person name="Geurts R."/>
            <person name="Zhang Z."/>
            <person name="Limpens E."/>
            <person name="Saunders D.G."/>
            <person name="Mu D."/>
            <person name="Pang E."/>
            <person name="Cao H."/>
            <person name="Cha H."/>
            <person name="Lin T."/>
            <person name="Zhou Q."/>
            <person name="Shang Y."/>
            <person name="Li Y."/>
            <person name="Ivanov S."/>
            <person name="Sharma T."/>
            <person name="Velzen R.V."/>
            <person name="Ruijter N.D."/>
            <person name="Aanen D.K."/>
            <person name="Win J."/>
            <person name="Kamoun S."/>
            <person name="Bisseling T."/>
            <person name="Huang S."/>
        </authorList>
    </citation>
    <scope>NUCLEOTIDE SEQUENCE [LARGE SCALE GENOMIC DNA]</scope>
    <source>
        <strain evidence="2">DAOM197198w</strain>
    </source>
</reference>
<proteinExistence type="predicted"/>
<gene>
    <name evidence="1" type="ORF">RirG_112230</name>
</gene>
<name>A0A015MLK2_RHIIW</name>
<dbReference type="Proteomes" id="UP000022910">
    <property type="component" value="Unassembled WGS sequence"/>
</dbReference>
<accession>A0A015MLK2</accession>
<evidence type="ECO:0000313" key="2">
    <source>
        <dbReference type="Proteomes" id="UP000022910"/>
    </source>
</evidence>
<sequence>MSSYKTDNKSGLPVLYLQDHKQALWKKFHEQFPNGMQRTSFMTRLDEDLGELCMTCNECGYSVFAKIEKIIESHVTDPGIRKELVNDSQILKQYLRRDYTKQLQIDDMGNAIHIPCVSHCLRHAFGDCNQDHPKICQSCESLFEFFVKLQNNLDIMHYQDFEEYKKQLISFMSHHARKTYLNAQLNSNLLQLDSDEALLIVDYKMRILPKSARETKSEFFGKRGWSLHSILIYTKNSETQNLNIQAFDH</sequence>
<comment type="caution">
    <text evidence="1">The sequence shown here is derived from an EMBL/GenBank/DDBJ whole genome shotgun (WGS) entry which is preliminary data.</text>
</comment>
<protein>
    <submittedName>
        <fullName evidence="1">Uncharacterized protein</fullName>
    </submittedName>
</protein>
<dbReference type="HOGENOM" id="CLU_090745_0_0_1"/>
<organism evidence="1 2">
    <name type="scientific">Rhizophagus irregularis (strain DAOM 197198w)</name>
    <name type="common">Glomus intraradices</name>
    <dbReference type="NCBI Taxonomy" id="1432141"/>
    <lineage>
        <taxon>Eukaryota</taxon>
        <taxon>Fungi</taxon>
        <taxon>Fungi incertae sedis</taxon>
        <taxon>Mucoromycota</taxon>
        <taxon>Glomeromycotina</taxon>
        <taxon>Glomeromycetes</taxon>
        <taxon>Glomerales</taxon>
        <taxon>Glomeraceae</taxon>
        <taxon>Rhizophagus</taxon>
    </lineage>
</organism>